<evidence type="ECO:0000313" key="2">
    <source>
        <dbReference type="Proteomes" id="UP000618952"/>
    </source>
</evidence>
<reference evidence="1 2" key="1">
    <citation type="submission" date="2020-08" db="EMBL/GenBank/DDBJ databases">
        <title>Arenibacter gaetbuli sp. nov., isolated from a sand dune.</title>
        <authorList>
            <person name="Park S."/>
            <person name="Yoon J.-H."/>
        </authorList>
    </citation>
    <scope>NUCLEOTIDE SEQUENCE [LARGE SCALE GENOMIC DNA]</scope>
    <source>
        <strain evidence="1 2">BSSL-BM3</strain>
    </source>
</reference>
<proteinExistence type="predicted"/>
<dbReference type="Gene3D" id="3.90.50.10">
    <property type="entry name" value="Photosynthetic Reaction Center, subunit H, domain 2"/>
    <property type="match status" value="1"/>
</dbReference>
<accession>A0ABR7QT06</accession>
<dbReference type="SUPFAM" id="SSF50346">
    <property type="entry name" value="PRC-barrel domain"/>
    <property type="match status" value="1"/>
</dbReference>
<name>A0ABR7QT06_9FLAO</name>
<organism evidence="1 2">
    <name type="scientific">Arenibacter arenosicollis</name>
    <dbReference type="NCBI Taxonomy" id="2762274"/>
    <lineage>
        <taxon>Bacteria</taxon>
        <taxon>Pseudomonadati</taxon>
        <taxon>Bacteroidota</taxon>
        <taxon>Flavobacteriia</taxon>
        <taxon>Flavobacteriales</taxon>
        <taxon>Flavobacteriaceae</taxon>
        <taxon>Arenibacter</taxon>
    </lineage>
</organism>
<sequence length="229" mass="26919">MGTQEKQLYYLSDLKDYKVDSSYADVRNWSVKDSALRNIGIVKNLLVNKQTERVVYLDVEVDSSIIDAKHDPYGGPANSPIREFINEDGQNHVILPIGLVDINRDEQYVFTESIDHTTFAETKRIKPNTPIERDYETAVLDSYARRPRQTAMAVDLDRERLEKIKRRDNIGEYRNQDEETIKTDDDKFDWFDAENESAKSLDDTEEIRDESNFYRRSEFNDSKFRQKRT</sequence>
<gene>
    <name evidence="1" type="ORF">H4O18_18805</name>
</gene>
<protein>
    <recommendedName>
        <fullName evidence="3">PRC-barrel domain-containing protein</fullName>
    </recommendedName>
</protein>
<evidence type="ECO:0008006" key="3">
    <source>
        <dbReference type="Google" id="ProtNLM"/>
    </source>
</evidence>
<evidence type="ECO:0000313" key="1">
    <source>
        <dbReference type="EMBL" id="MBC8770057.1"/>
    </source>
</evidence>
<keyword evidence="2" id="KW-1185">Reference proteome</keyword>
<comment type="caution">
    <text evidence="1">The sequence shown here is derived from an EMBL/GenBank/DDBJ whole genome shotgun (WGS) entry which is preliminary data.</text>
</comment>
<dbReference type="InterPro" id="IPR011033">
    <property type="entry name" value="PRC_barrel-like_sf"/>
</dbReference>
<dbReference type="InterPro" id="IPR014747">
    <property type="entry name" value="Bac_photo_RC_H_C"/>
</dbReference>
<dbReference type="Proteomes" id="UP000618952">
    <property type="component" value="Unassembled WGS sequence"/>
</dbReference>
<dbReference type="RefSeq" id="WP_187587530.1">
    <property type="nucleotide sequence ID" value="NZ_JACLHY010000026.1"/>
</dbReference>
<dbReference type="EMBL" id="JACLHY010000026">
    <property type="protein sequence ID" value="MBC8770057.1"/>
    <property type="molecule type" value="Genomic_DNA"/>
</dbReference>